<gene>
    <name evidence="1" type="ORF">S01H1_51291</name>
</gene>
<protein>
    <submittedName>
        <fullName evidence="1">Uncharacterized protein</fullName>
    </submittedName>
</protein>
<proteinExistence type="predicted"/>
<accession>X0WFS0</accession>
<evidence type="ECO:0000313" key="1">
    <source>
        <dbReference type="EMBL" id="GAG22022.1"/>
    </source>
</evidence>
<name>X0WFS0_9ZZZZ</name>
<sequence length="101" mass="11838">MSFDFKKILRENIKENNILKEEKMVRESSQKNSIDSLIHYKEQTSIYDNLLQEEVSLLYEELLTQYTTHDFDSLDEGFWSKVKHFGAKVMGTMEKGGKIIG</sequence>
<comment type="caution">
    <text evidence="1">The sequence shown here is derived from an EMBL/GenBank/DDBJ whole genome shotgun (WGS) entry which is preliminary data.</text>
</comment>
<reference evidence="1" key="1">
    <citation type="journal article" date="2014" name="Front. Microbiol.">
        <title>High frequency of phylogenetically diverse reductive dehalogenase-homologous genes in deep subseafloor sedimentary metagenomes.</title>
        <authorList>
            <person name="Kawai M."/>
            <person name="Futagami T."/>
            <person name="Toyoda A."/>
            <person name="Takaki Y."/>
            <person name="Nishi S."/>
            <person name="Hori S."/>
            <person name="Arai W."/>
            <person name="Tsubouchi T."/>
            <person name="Morono Y."/>
            <person name="Uchiyama I."/>
            <person name="Ito T."/>
            <person name="Fujiyama A."/>
            <person name="Inagaki F."/>
            <person name="Takami H."/>
        </authorList>
    </citation>
    <scope>NUCLEOTIDE SEQUENCE</scope>
    <source>
        <strain evidence="1">Expedition CK06-06</strain>
    </source>
</reference>
<dbReference type="AlphaFoldDB" id="X0WFS0"/>
<dbReference type="EMBL" id="BARS01033099">
    <property type="protein sequence ID" value="GAG22022.1"/>
    <property type="molecule type" value="Genomic_DNA"/>
</dbReference>
<organism evidence="1">
    <name type="scientific">marine sediment metagenome</name>
    <dbReference type="NCBI Taxonomy" id="412755"/>
    <lineage>
        <taxon>unclassified sequences</taxon>
        <taxon>metagenomes</taxon>
        <taxon>ecological metagenomes</taxon>
    </lineage>
</organism>
<feature type="non-terminal residue" evidence="1">
    <location>
        <position position="101"/>
    </location>
</feature>